<evidence type="ECO:0000259" key="8">
    <source>
        <dbReference type="Pfam" id="PF04151"/>
    </source>
</evidence>
<dbReference type="InterPro" id="IPR036852">
    <property type="entry name" value="Peptidase_S8/S53_dom_sf"/>
</dbReference>
<dbReference type="EMBL" id="JARJJS010000002">
    <property type="protein sequence ID" value="MDF4025589.1"/>
    <property type="molecule type" value="Genomic_DNA"/>
</dbReference>
<dbReference type="Pfam" id="PF04151">
    <property type="entry name" value="PPC"/>
    <property type="match status" value="1"/>
</dbReference>
<comment type="similarity">
    <text evidence="1 5">Belongs to the peptidase S8 family.</text>
</comment>
<dbReference type="InterPro" id="IPR050131">
    <property type="entry name" value="Peptidase_S8_subtilisin-like"/>
</dbReference>
<feature type="active site" description="Charge relay system" evidence="5">
    <location>
        <position position="467"/>
    </location>
</feature>
<keyword evidence="6" id="KW-0732">Signal</keyword>
<dbReference type="InterPro" id="IPR015500">
    <property type="entry name" value="Peptidase_S8_subtilisin-rel"/>
</dbReference>
<evidence type="ECO:0000256" key="1">
    <source>
        <dbReference type="ARBA" id="ARBA00011073"/>
    </source>
</evidence>
<dbReference type="PANTHER" id="PTHR43806">
    <property type="entry name" value="PEPTIDASE S8"/>
    <property type="match status" value="1"/>
</dbReference>
<reference evidence="9 10" key="1">
    <citation type="journal article" date="2024" name="Curr. Microbiol.">
        <title>Luteibacter sahnii sp. nov., A Novel Yellow-Colored Xanthomonadin Pigment Producing Probiotic Bacterium from Healthy Rice Seed Microbiome.</title>
        <authorList>
            <person name="Jaiswal G."/>
            <person name="Rana R."/>
            <person name="Nayak P.K."/>
            <person name="Chouhan R."/>
            <person name="Gandhi S.G."/>
            <person name="Patel H.K."/>
            <person name="Patil P.B."/>
        </authorList>
    </citation>
    <scope>NUCLEOTIDE SEQUENCE [LARGE SCALE GENOMIC DNA]</scope>
    <source>
        <strain evidence="9 10">PPL201</strain>
    </source>
</reference>
<feature type="signal peptide" evidence="6">
    <location>
        <begin position="1"/>
        <end position="22"/>
    </location>
</feature>
<feature type="active site" description="Charge relay system" evidence="5">
    <location>
        <position position="206"/>
    </location>
</feature>
<dbReference type="InterPro" id="IPR000209">
    <property type="entry name" value="Peptidase_S8/S53_dom"/>
</dbReference>
<feature type="active site" description="Charge relay system" evidence="5">
    <location>
        <position position="277"/>
    </location>
</feature>
<accession>A0ABT6BCA4</accession>
<comment type="caution">
    <text evidence="9">The sequence shown here is derived from an EMBL/GenBank/DDBJ whole genome shotgun (WGS) entry which is preliminary data.</text>
</comment>
<evidence type="ECO:0000256" key="4">
    <source>
        <dbReference type="ARBA" id="ARBA00022825"/>
    </source>
</evidence>
<evidence type="ECO:0000256" key="5">
    <source>
        <dbReference type="PROSITE-ProRule" id="PRU01240"/>
    </source>
</evidence>
<evidence type="ECO:0000313" key="10">
    <source>
        <dbReference type="Proteomes" id="UP001528850"/>
    </source>
</evidence>
<gene>
    <name evidence="9" type="ORF">P3W24_11500</name>
</gene>
<dbReference type="Proteomes" id="UP001528850">
    <property type="component" value="Unassembled WGS sequence"/>
</dbReference>
<keyword evidence="2 5" id="KW-0645">Protease</keyword>
<dbReference type="Gene3D" id="2.60.120.380">
    <property type="match status" value="1"/>
</dbReference>
<keyword evidence="3 5" id="KW-0378">Hydrolase</keyword>
<keyword evidence="10" id="KW-1185">Reference proteome</keyword>
<dbReference type="PROSITE" id="PS00138">
    <property type="entry name" value="SUBTILASE_SER"/>
    <property type="match status" value="1"/>
</dbReference>
<organism evidence="9 10">
    <name type="scientific">Luteibacter sahnii</name>
    <dbReference type="NCBI Taxonomy" id="3021977"/>
    <lineage>
        <taxon>Bacteria</taxon>
        <taxon>Pseudomonadati</taxon>
        <taxon>Pseudomonadota</taxon>
        <taxon>Gammaproteobacteria</taxon>
        <taxon>Lysobacterales</taxon>
        <taxon>Rhodanobacteraceae</taxon>
        <taxon>Luteibacter</taxon>
    </lineage>
</organism>
<feature type="domain" description="Peptidase S8/S53" evidence="7">
    <location>
        <begin position="197"/>
        <end position="519"/>
    </location>
</feature>
<keyword evidence="4 5" id="KW-0720">Serine protease</keyword>
<dbReference type="PRINTS" id="PR00723">
    <property type="entry name" value="SUBTILISIN"/>
</dbReference>
<dbReference type="InterPro" id="IPR023828">
    <property type="entry name" value="Peptidase_S8_Ser-AS"/>
</dbReference>
<dbReference type="SUPFAM" id="SSF52743">
    <property type="entry name" value="Subtilisin-like"/>
    <property type="match status" value="1"/>
</dbReference>
<evidence type="ECO:0000256" key="3">
    <source>
        <dbReference type="ARBA" id="ARBA00022801"/>
    </source>
</evidence>
<proteinExistence type="inferred from homology"/>
<dbReference type="PROSITE" id="PS51892">
    <property type="entry name" value="SUBTILASE"/>
    <property type="match status" value="1"/>
</dbReference>
<dbReference type="PANTHER" id="PTHR43806:SF11">
    <property type="entry name" value="CEREVISIN-RELATED"/>
    <property type="match status" value="1"/>
</dbReference>
<feature type="chain" id="PRO_5046626551" evidence="6">
    <location>
        <begin position="23"/>
        <end position="643"/>
    </location>
</feature>
<evidence type="ECO:0000313" key="9">
    <source>
        <dbReference type="EMBL" id="MDF4025589.1"/>
    </source>
</evidence>
<protein>
    <submittedName>
        <fullName evidence="9">S8 family serine peptidase</fullName>
    </submittedName>
</protein>
<sequence>MNRSKSMGWFCGVALCVGTAGAAAQTVDTTLKVASLPLSTSDRIDGFIVHYKPGTRAPSTTAVQAFTAARSLVAAKTATLSTNALRAASFRFARATASGGMVVRAGKALDGTAAMALMKQVAADPNVESVEPNVRMHAFRDIRPADATTGTPNDPSFSYQWHFRAGDGTMETIGKDTQSFANYGGSNAVKAWSLAQGDGVVVAVIDTGATQHPDLDTSLTDQSYDFISDAFVSGRAADGRARGAWDQGDWTTGDTYLASNGGCVDYTSVQPEDSSWHGTHVMGNVAELTDNGVGMAGVAYKARVLPVRALGHCGGSTSDIADAVVWAAGGHVDGLDDNTHPAQVINMSLGGGGACNASTDLGKAIATAIDRGATVVVAAGNSGEDAANTSPANCPGVITVASNGITGKPAFYSNYGSVVTLSAPGGGGYANDASSGTLVAAGFAWSAINAGTTVPSTPTYGSMAGTSQATPEVAGAVALMISARAKAGLATLTPGQIKTYLARTARAFPQRPSQAYGAGILDTYAAVQRAMVVSDPTADAIALVNGVPTKYQGDGTASEVLFKLVVPAKARGLTLRTLGGSGDVTLLVSKDTAPSVASAQYTSAHVGNNESVTINNAAPGTYYLLVTGITGGTTFSAMGLYTQ</sequence>
<dbReference type="Pfam" id="PF00082">
    <property type="entry name" value="Peptidase_S8"/>
    <property type="match status" value="1"/>
</dbReference>
<evidence type="ECO:0000259" key="7">
    <source>
        <dbReference type="Pfam" id="PF00082"/>
    </source>
</evidence>
<evidence type="ECO:0000256" key="2">
    <source>
        <dbReference type="ARBA" id="ARBA00022670"/>
    </source>
</evidence>
<dbReference type="InterPro" id="IPR007280">
    <property type="entry name" value="Peptidase_C_arc/bac"/>
</dbReference>
<evidence type="ECO:0000256" key="6">
    <source>
        <dbReference type="SAM" id="SignalP"/>
    </source>
</evidence>
<feature type="domain" description="Peptidase C-terminal archaeal/bacterial" evidence="8">
    <location>
        <begin position="562"/>
        <end position="628"/>
    </location>
</feature>
<dbReference type="Gene3D" id="3.40.50.200">
    <property type="entry name" value="Peptidase S8/S53 domain"/>
    <property type="match status" value="1"/>
</dbReference>
<name>A0ABT6BCA4_9GAMM</name>